<evidence type="ECO:0000256" key="2">
    <source>
        <dbReference type="SAM" id="MobiDB-lite"/>
    </source>
</evidence>
<evidence type="ECO:0000313" key="5">
    <source>
        <dbReference type="Proteomes" id="UP000317178"/>
    </source>
</evidence>
<reference evidence="4 5" key="1">
    <citation type="submission" date="2019-02" db="EMBL/GenBank/DDBJ databases">
        <title>Deep-cultivation of Planctomycetes and their phenomic and genomic characterization uncovers novel biology.</title>
        <authorList>
            <person name="Wiegand S."/>
            <person name="Jogler M."/>
            <person name="Boedeker C."/>
            <person name="Pinto D."/>
            <person name="Vollmers J."/>
            <person name="Rivas-Marin E."/>
            <person name="Kohn T."/>
            <person name="Peeters S.H."/>
            <person name="Heuer A."/>
            <person name="Rast P."/>
            <person name="Oberbeckmann S."/>
            <person name="Bunk B."/>
            <person name="Jeske O."/>
            <person name="Meyerdierks A."/>
            <person name="Storesund J.E."/>
            <person name="Kallscheuer N."/>
            <person name="Luecker S."/>
            <person name="Lage O.M."/>
            <person name="Pohl T."/>
            <person name="Merkel B.J."/>
            <person name="Hornburger P."/>
            <person name="Mueller R.-W."/>
            <person name="Bruemmer F."/>
            <person name="Labrenz M."/>
            <person name="Spormann A.M."/>
            <person name="Op den Camp H."/>
            <person name="Overmann J."/>
            <person name="Amann R."/>
            <person name="Jetten M.S.M."/>
            <person name="Mascher T."/>
            <person name="Medema M.H."/>
            <person name="Devos D.P."/>
            <person name="Kaster A.-K."/>
            <person name="Ovreas L."/>
            <person name="Rohde M."/>
            <person name="Galperin M.Y."/>
            <person name="Jogler C."/>
        </authorList>
    </citation>
    <scope>NUCLEOTIDE SEQUENCE [LARGE SCALE GENOMIC DNA]</scope>
    <source>
        <strain evidence="4 5">Pla110</strain>
    </source>
</reference>
<dbReference type="SUPFAM" id="SSF54523">
    <property type="entry name" value="Pili subunits"/>
    <property type="match status" value="1"/>
</dbReference>
<gene>
    <name evidence="4" type="ORF">Pla110_35600</name>
</gene>
<protein>
    <recommendedName>
        <fullName evidence="6">Type II secretion system protein G</fullName>
    </recommendedName>
</protein>
<accession>A0A518CRH1</accession>
<keyword evidence="5" id="KW-1185">Reference proteome</keyword>
<dbReference type="PANTHER" id="PTHR30093:SF2">
    <property type="entry name" value="TYPE II SECRETION SYSTEM PROTEIN H"/>
    <property type="match status" value="1"/>
</dbReference>
<dbReference type="RefSeq" id="WP_144997463.1">
    <property type="nucleotide sequence ID" value="NZ_CP036281.1"/>
</dbReference>
<evidence type="ECO:0000256" key="3">
    <source>
        <dbReference type="SAM" id="Phobius"/>
    </source>
</evidence>
<sequence>MQHSLTHDPTRRRSGFTLVELLVVISIILILMGLLTYAVFPTVGVARELEVQTELSSLEKALGDFKMQFHDLPPSSFTLREEDTGWTNTERAVLRRFWPNYDFGNANVFDANGNGNSTDVITLNGAECLVFFLGGILKDSGTVSDRIPNGFSKNPTAPFQPGGTRVGPFHEFDNSRLVLQDTNGDSSLDDEFKMLVDPLSDGGNPIMYVNSDEYNSPVTALSGSGMTKAYSQNVAEDVFWKGQTFQLISAGADGIYGQGGVFDSNSAGTALSGAREGERDNITNFHQGRLAP</sequence>
<keyword evidence="1" id="KW-0488">Methylation</keyword>
<dbReference type="OrthoDB" id="209747at2"/>
<keyword evidence="3" id="KW-1133">Transmembrane helix</keyword>
<organism evidence="4 5">
    <name type="scientific">Polystyrenella longa</name>
    <dbReference type="NCBI Taxonomy" id="2528007"/>
    <lineage>
        <taxon>Bacteria</taxon>
        <taxon>Pseudomonadati</taxon>
        <taxon>Planctomycetota</taxon>
        <taxon>Planctomycetia</taxon>
        <taxon>Planctomycetales</taxon>
        <taxon>Planctomycetaceae</taxon>
        <taxon>Polystyrenella</taxon>
    </lineage>
</organism>
<feature type="region of interest" description="Disordered" evidence="2">
    <location>
        <begin position="270"/>
        <end position="292"/>
    </location>
</feature>
<dbReference type="Pfam" id="PF07963">
    <property type="entry name" value="N_methyl"/>
    <property type="match status" value="1"/>
</dbReference>
<dbReference type="KEGG" id="plon:Pla110_35600"/>
<dbReference type="PROSITE" id="PS00409">
    <property type="entry name" value="PROKAR_NTER_METHYL"/>
    <property type="match status" value="1"/>
</dbReference>
<dbReference type="EMBL" id="CP036281">
    <property type="protein sequence ID" value="QDU81810.1"/>
    <property type="molecule type" value="Genomic_DNA"/>
</dbReference>
<dbReference type="PRINTS" id="PR00813">
    <property type="entry name" value="BCTERIALGSPG"/>
</dbReference>
<feature type="transmembrane region" description="Helical" evidence="3">
    <location>
        <begin position="21"/>
        <end position="40"/>
    </location>
</feature>
<dbReference type="GO" id="GO:0015628">
    <property type="term" value="P:protein secretion by the type II secretion system"/>
    <property type="evidence" value="ECO:0007669"/>
    <property type="project" value="InterPro"/>
</dbReference>
<keyword evidence="3" id="KW-0472">Membrane</keyword>
<dbReference type="InterPro" id="IPR012902">
    <property type="entry name" value="N_methyl_site"/>
</dbReference>
<dbReference type="NCBIfam" id="TIGR02532">
    <property type="entry name" value="IV_pilin_GFxxxE"/>
    <property type="match status" value="1"/>
</dbReference>
<evidence type="ECO:0000256" key="1">
    <source>
        <dbReference type="ARBA" id="ARBA00022481"/>
    </source>
</evidence>
<name>A0A518CRH1_9PLAN</name>
<dbReference type="Proteomes" id="UP000317178">
    <property type="component" value="Chromosome"/>
</dbReference>
<dbReference type="InterPro" id="IPR045584">
    <property type="entry name" value="Pilin-like"/>
</dbReference>
<dbReference type="PANTHER" id="PTHR30093">
    <property type="entry name" value="GENERAL SECRETION PATHWAY PROTEIN G"/>
    <property type="match status" value="1"/>
</dbReference>
<dbReference type="Gene3D" id="3.30.700.10">
    <property type="entry name" value="Glycoprotein, Type 4 Pilin"/>
    <property type="match status" value="1"/>
</dbReference>
<dbReference type="GO" id="GO:0015627">
    <property type="term" value="C:type II protein secretion system complex"/>
    <property type="evidence" value="ECO:0007669"/>
    <property type="project" value="InterPro"/>
</dbReference>
<evidence type="ECO:0008006" key="6">
    <source>
        <dbReference type="Google" id="ProtNLM"/>
    </source>
</evidence>
<evidence type="ECO:0000313" key="4">
    <source>
        <dbReference type="EMBL" id="QDU81810.1"/>
    </source>
</evidence>
<proteinExistence type="predicted"/>
<keyword evidence="3" id="KW-0812">Transmembrane</keyword>
<dbReference type="InterPro" id="IPR000983">
    <property type="entry name" value="Bac_GSPG_pilin"/>
</dbReference>
<dbReference type="AlphaFoldDB" id="A0A518CRH1"/>